<keyword evidence="3" id="KW-1185">Reference proteome</keyword>
<accession>A0A972F5P0</accession>
<sequence>MVARLGWLSLLTYPGSVLADTADSEQFAVLFMLFLAGFTAVMLLSAIPRNVRPDVVTPSMLKAYARSKGLVAEVVQNGAMTVRRLRGVWRRLRRRDPSEGQPGLGEVVFRGTLNGLPFVIDEVWHNRWLGNAWQRRLYLRMAVELPETPPGLEVRPGGIWARLSGKAGLRRVGMTAHEGVLVARFSRRPVDQARERMFLNHERRRLLESAQATFGGVHVHDGRLYLVHPRFQVNVPVLDRMYHGLAELAAEISRSA</sequence>
<protein>
    <submittedName>
        <fullName evidence="2">Uncharacterized protein</fullName>
    </submittedName>
</protein>
<comment type="caution">
    <text evidence="2">The sequence shown here is derived from an EMBL/GenBank/DDBJ whole genome shotgun (WGS) entry which is preliminary data.</text>
</comment>
<dbReference type="RefSeq" id="WP_168986455.1">
    <property type="nucleotide sequence ID" value="NZ_CAWPHM010000286.1"/>
</dbReference>
<dbReference type="EMBL" id="WTVM01000005">
    <property type="protein sequence ID" value="NMG01663.1"/>
    <property type="molecule type" value="Genomic_DNA"/>
</dbReference>
<keyword evidence="1" id="KW-0812">Transmembrane</keyword>
<gene>
    <name evidence="2" type="ORF">GPA21_01560</name>
</gene>
<keyword evidence="1" id="KW-0472">Membrane</keyword>
<keyword evidence="1" id="KW-1133">Transmembrane helix</keyword>
<feature type="transmembrane region" description="Helical" evidence="1">
    <location>
        <begin position="29"/>
        <end position="47"/>
    </location>
</feature>
<evidence type="ECO:0000313" key="2">
    <source>
        <dbReference type="EMBL" id="NMG01663.1"/>
    </source>
</evidence>
<organism evidence="2 3">
    <name type="scientific">Azoarcus taiwanensis</name>
    <dbReference type="NCBI Taxonomy" id="666964"/>
    <lineage>
        <taxon>Bacteria</taxon>
        <taxon>Pseudomonadati</taxon>
        <taxon>Pseudomonadota</taxon>
        <taxon>Betaproteobacteria</taxon>
        <taxon>Rhodocyclales</taxon>
        <taxon>Zoogloeaceae</taxon>
        <taxon>Azoarcus</taxon>
    </lineage>
</organism>
<reference evidence="2" key="1">
    <citation type="submission" date="2019-12" db="EMBL/GenBank/DDBJ databases">
        <title>Comparative genomics gives insights into the taxonomy of the Azoarcus-Aromatoleum group and reveals separate origins of nif in the plant-associated Azoarcus and non-plant-associated Aromatoleum sub-groups.</title>
        <authorList>
            <person name="Lafos M."/>
            <person name="Maluk M."/>
            <person name="Batista M."/>
            <person name="Junghare M."/>
            <person name="Carmona M."/>
            <person name="Faoro H."/>
            <person name="Cruz L.M."/>
            <person name="Battistoni F."/>
            <person name="De Souza E."/>
            <person name="Pedrosa F."/>
            <person name="Chen W.-M."/>
            <person name="Poole P.S."/>
            <person name="Dixon R.A."/>
            <person name="James E.K."/>
        </authorList>
    </citation>
    <scope>NUCLEOTIDE SEQUENCE</scope>
    <source>
        <strain evidence="2">NSC3</strain>
    </source>
</reference>
<dbReference type="AlphaFoldDB" id="A0A972F5P0"/>
<dbReference type="Proteomes" id="UP000599523">
    <property type="component" value="Unassembled WGS sequence"/>
</dbReference>
<proteinExistence type="predicted"/>
<name>A0A972F5P0_9RHOO</name>
<evidence type="ECO:0000256" key="1">
    <source>
        <dbReference type="SAM" id="Phobius"/>
    </source>
</evidence>
<evidence type="ECO:0000313" key="3">
    <source>
        <dbReference type="Proteomes" id="UP000599523"/>
    </source>
</evidence>